<accession>A0A7W9KKS1</accession>
<dbReference type="GO" id="GO:0008473">
    <property type="term" value="F:ornithine cyclodeaminase activity"/>
    <property type="evidence" value="ECO:0007669"/>
    <property type="project" value="UniProtKB-EC"/>
</dbReference>
<name>A0A7W9KKS1_9PSEU</name>
<evidence type="ECO:0000313" key="1">
    <source>
        <dbReference type="EMBL" id="MBB5894345.1"/>
    </source>
</evidence>
<dbReference type="Pfam" id="PF02423">
    <property type="entry name" value="OCD_Mu_crystall"/>
    <property type="match status" value="1"/>
</dbReference>
<protein>
    <submittedName>
        <fullName evidence="1">Ornithine cyclodeaminase</fullName>
        <ecNumber evidence="1">4.3.1.12</ecNumber>
    </submittedName>
</protein>
<dbReference type="PIRSF" id="PIRSF001439">
    <property type="entry name" value="CryM"/>
    <property type="match status" value="1"/>
</dbReference>
<dbReference type="RefSeq" id="WP_184866251.1">
    <property type="nucleotide sequence ID" value="NZ_BAAAWY010000029.1"/>
</dbReference>
<dbReference type="Gene3D" id="3.30.1780.10">
    <property type="entry name" value="ornithine cyclodeaminase, domain 1"/>
    <property type="match status" value="1"/>
</dbReference>
<proteinExistence type="predicted"/>
<evidence type="ECO:0000313" key="2">
    <source>
        <dbReference type="Proteomes" id="UP000585638"/>
    </source>
</evidence>
<dbReference type="Gene3D" id="3.40.50.720">
    <property type="entry name" value="NAD(P)-binding Rossmann-like Domain"/>
    <property type="match status" value="1"/>
</dbReference>
<dbReference type="InterPro" id="IPR023401">
    <property type="entry name" value="ODC_N"/>
</dbReference>
<comment type="caution">
    <text evidence="1">The sequence shown here is derived from an EMBL/GenBank/DDBJ whole genome shotgun (WGS) entry which is preliminary data.</text>
</comment>
<dbReference type="SUPFAM" id="SSF51735">
    <property type="entry name" value="NAD(P)-binding Rossmann-fold domains"/>
    <property type="match status" value="1"/>
</dbReference>
<dbReference type="AlphaFoldDB" id="A0A7W9KKS1"/>
<reference evidence="1 2" key="1">
    <citation type="submission" date="2020-08" db="EMBL/GenBank/DDBJ databases">
        <title>Sequencing the genomes of 1000 actinobacteria strains.</title>
        <authorList>
            <person name="Klenk H.-P."/>
        </authorList>
    </citation>
    <scope>NUCLEOTIDE SEQUENCE [LARGE SCALE GENOMIC DNA]</scope>
    <source>
        <strain evidence="1 2">DSM 43851</strain>
    </source>
</reference>
<keyword evidence="1" id="KW-0456">Lyase</keyword>
<organism evidence="1 2">
    <name type="scientific">Kutzneria kofuensis</name>
    <dbReference type="NCBI Taxonomy" id="103725"/>
    <lineage>
        <taxon>Bacteria</taxon>
        <taxon>Bacillati</taxon>
        <taxon>Actinomycetota</taxon>
        <taxon>Actinomycetes</taxon>
        <taxon>Pseudonocardiales</taxon>
        <taxon>Pseudonocardiaceae</taxon>
        <taxon>Kutzneria</taxon>
    </lineage>
</organism>
<sequence length="299" mass="30462">MKVISDADVRATLLAGAAVRVSRDALVDAYRGTLKAPPRTGIDVGSTELVFTVGGNASGTVGFRCYGLWPGHADQLVAVWDNKGSLRGVVVGTALGALRTGALGGAAVDALAKHDASVCAVIGSGTQSWAQLWAACSVRTFSEVRVSSPTPANRAKFAARARDELGLNAIDLADSVEAVRDADVVLVATKSARPVLPATAFAPGCHVNTIGPKLRGASELPPELASVAAIVASDSPAQAAAYGNPFFTGRKLAHLGGIIDGDLPGRISEGQITLFCSTGLAGTDVLLADHVMNELDLAG</sequence>
<dbReference type="PANTHER" id="PTHR13812:SF19">
    <property type="entry name" value="KETIMINE REDUCTASE MU-CRYSTALLIN"/>
    <property type="match status" value="1"/>
</dbReference>
<dbReference type="EMBL" id="JACHIR010000001">
    <property type="protein sequence ID" value="MBB5894345.1"/>
    <property type="molecule type" value="Genomic_DNA"/>
</dbReference>
<dbReference type="InterPro" id="IPR036291">
    <property type="entry name" value="NAD(P)-bd_dom_sf"/>
</dbReference>
<dbReference type="GO" id="GO:0005737">
    <property type="term" value="C:cytoplasm"/>
    <property type="evidence" value="ECO:0007669"/>
    <property type="project" value="TreeGrafter"/>
</dbReference>
<dbReference type="PANTHER" id="PTHR13812">
    <property type="entry name" value="KETIMINE REDUCTASE MU-CRYSTALLIN"/>
    <property type="match status" value="1"/>
</dbReference>
<dbReference type="InterPro" id="IPR003462">
    <property type="entry name" value="ODC_Mu_crystall"/>
</dbReference>
<dbReference type="Proteomes" id="UP000585638">
    <property type="component" value="Unassembled WGS sequence"/>
</dbReference>
<dbReference type="EC" id="4.3.1.12" evidence="1"/>
<gene>
    <name evidence="1" type="ORF">BJ998_005541</name>
</gene>
<keyword evidence="2" id="KW-1185">Reference proteome</keyword>